<dbReference type="STRING" id="660122.C7ZP71"/>
<dbReference type="RefSeq" id="XP_003039808.1">
    <property type="nucleotide sequence ID" value="XM_003039762.1"/>
</dbReference>
<feature type="non-terminal residue" evidence="1">
    <location>
        <position position="1"/>
    </location>
</feature>
<dbReference type="InterPro" id="IPR051599">
    <property type="entry name" value="Cell_Envelope_Assoc"/>
</dbReference>
<evidence type="ECO:0008006" key="3">
    <source>
        <dbReference type="Google" id="ProtNLM"/>
    </source>
</evidence>
<dbReference type="KEGG" id="nhe:NECHADRAFT_27983"/>
<dbReference type="InterPro" id="IPR014729">
    <property type="entry name" value="Rossmann-like_a/b/a_fold"/>
</dbReference>
<dbReference type="VEuPathDB" id="FungiDB:NECHADRAFT_27983"/>
<dbReference type="HOGENOM" id="CLU_084257_0_0_1"/>
<dbReference type="OrthoDB" id="15981at2759"/>
<dbReference type="AlphaFoldDB" id="C7ZP71"/>
<name>C7ZP71_FUSV7</name>
<dbReference type="PANTHER" id="PTHR30336">
    <property type="entry name" value="INNER MEMBRANE PROTEIN, PROBABLE PERMEASE"/>
    <property type="match status" value="1"/>
</dbReference>
<evidence type="ECO:0000313" key="2">
    <source>
        <dbReference type="Proteomes" id="UP000005206"/>
    </source>
</evidence>
<feature type="non-terminal residue" evidence="1">
    <location>
        <position position="282"/>
    </location>
</feature>
<organism evidence="1 2">
    <name type="scientific">Fusarium vanettenii (strain ATCC MYA-4622 / CBS 123669 / FGSC 9596 / NRRL 45880 / 77-13-4)</name>
    <name type="common">Fusarium solani subsp. pisi</name>
    <dbReference type="NCBI Taxonomy" id="660122"/>
    <lineage>
        <taxon>Eukaryota</taxon>
        <taxon>Fungi</taxon>
        <taxon>Dikarya</taxon>
        <taxon>Ascomycota</taxon>
        <taxon>Pezizomycotina</taxon>
        <taxon>Sordariomycetes</taxon>
        <taxon>Hypocreomycetidae</taxon>
        <taxon>Hypocreales</taxon>
        <taxon>Nectriaceae</taxon>
        <taxon>Fusarium</taxon>
        <taxon>Fusarium solani species complex</taxon>
        <taxon>Fusarium vanettenii</taxon>
    </lineage>
</organism>
<dbReference type="InParanoid" id="C7ZP71"/>
<sequence length="282" mass="31035">LFSSANLISRFLALEQIYSANELETYLDSLRNITESQPTDVVVLCASAILAIAEAVFEWAARYIQKTTPESNQEHPRRMVLVLCGGIGPSTRFVYDAVKANARYSCIFDSVEGKPEAHVLKIIAERFYGLDVGGSNLTPSPSDLENHGLTILMADRSINCGASPEETQKVLESHGIHSPSSITVVQDPAMSRRTVACFESVYSKCVQRPKIGSWPILAPESTAYGVKLDDGKGLWSMDRFLDRILGEMPVVRDSDDGYRRGSGSSRVDIPDEVEDAWTTVLE</sequence>
<protein>
    <recommendedName>
        <fullName evidence="3">DUF218 domain-containing protein</fullName>
    </recommendedName>
</protein>
<reference evidence="1 2" key="1">
    <citation type="journal article" date="2009" name="PLoS Genet.">
        <title>The genome of Nectria haematococca: contribution of supernumerary chromosomes to gene expansion.</title>
        <authorList>
            <person name="Coleman J.J."/>
            <person name="Rounsley S.D."/>
            <person name="Rodriguez-Carres M."/>
            <person name="Kuo A."/>
            <person name="Wasmann C.C."/>
            <person name="Grimwood J."/>
            <person name="Schmutz J."/>
            <person name="Taga M."/>
            <person name="White G.J."/>
            <person name="Zhou S."/>
            <person name="Schwartz D.C."/>
            <person name="Freitag M."/>
            <person name="Ma L.J."/>
            <person name="Danchin E.G."/>
            <person name="Henrissat B."/>
            <person name="Coutinho P.M."/>
            <person name="Nelson D.R."/>
            <person name="Straney D."/>
            <person name="Napoli C.A."/>
            <person name="Barker B.M."/>
            <person name="Gribskov M."/>
            <person name="Rep M."/>
            <person name="Kroken S."/>
            <person name="Molnar I."/>
            <person name="Rensing C."/>
            <person name="Kennell J.C."/>
            <person name="Zamora J."/>
            <person name="Farman M.L."/>
            <person name="Selker E.U."/>
            <person name="Salamov A."/>
            <person name="Shapiro H."/>
            <person name="Pangilinan J."/>
            <person name="Lindquist E."/>
            <person name="Lamers C."/>
            <person name="Grigoriev I.V."/>
            <person name="Geiser D.M."/>
            <person name="Covert S.F."/>
            <person name="Temporini E."/>
            <person name="Vanetten H.D."/>
        </authorList>
    </citation>
    <scope>NUCLEOTIDE SEQUENCE [LARGE SCALE GENOMIC DNA]</scope>
    <source>
        <strain evidence="2">ATCC MYA-4622 / CBS 123669 / FGSC 9596 / NRRL 45880 / 77-13-4</strain>
    </source>
</reference>
<dbReference type="eggNOG" id="ENOG502RYVR">
    <property type="taxonomic scope" value="Eukaryota"/>
</dbReference>
<dbReference type="Gene3D" id="1.10.3620.10">
    <property type="entry name" value="YdcF like domain"/>
    <property type="match status" value="1"/>
</dbReference>
<dbReference type="GO" id="GO:0005886">
    <property type="term" value="C:plasma membrane"/>
    <property type="evidence" value="ECO:0007669"/>
    <property type="project" value="TreeGrafter"/>
</dbReference>
<dbReference type="Proteomes" id="UP000005206">
    <property type="component" value="Chromosome 10"/>
</dbReference>
<dbReference type="OMA" id="STDCGAD"/>
<keyword evidence="2" id="KW-1185">Reference proteome</keyword>
<dbReference type="PANTHER" id="PTHR30336:SF20">
    <property type="entry name" value="DUF218 DOMAIN-CONTAINING PROTEIN"/>
    <property type="match status" value="1"/>
</dbReference>
<dbReference type="Gene3D" id="3.40.50.620">
    <property type="entry name" value="HUPs"/>
    <property type="match status" value="1"/>
</dbReference>
<gene>
    <name evidence="1" type="ORF">NECHADRAFT_27983</name>
</gene>
<dbReference type="GeneID" id="9677536"/>
<proteinExistence type="predicted"/>
<dbReference type="EMBL" id="GG698970">
    <property type="protein sequence ID" value="EEU34095.1"/>
    <property type="molecule type" value="Genomic_DNA"/>
</dbReference>
<accession>C7ZP71</accession>
<evidence type="ECO:0000313" key="1">
    <source>
        <dbReference type="EMBL" id="EEU34095.1"/>
    </source>
</evidence>